<evidence type="ECO:0000256" key="5">
    <source>
        <dbReference type="ARBA" id="ARBA00022832"/>
    </source>
</evidence>
<dbReference type="Pfam" id="PF16484">
    <property type="entry name" value="CPT_N"/>
    <property type="match status" value="1"/>
</dbReference>
<comment type="similarity">
    <text evidence="2">Belongs to the carnitine/choline acetyltransferase family.</text>
</comment>
<dbReference type="Gene3D" id="6.10.250.1760">
    <property type="match status" value="1"/>
</dbReference>
<accession>A0ABN8LDB7</accession>
<evidence type="ECO:0000256" key="9">
    <source>
        <dbReference type="ARBA" id="ARBA00023315"/>
    </source>
</evidence>
<evidence type="ECO:0000256" key="1">
    <source>
        <dbReference type="ARBA" id="ARBA00004141"/>
    </source>
</evidence>
<dbReference type="PANTHER" id="PTHR22589:SF31">
    <property type="entry name" value="CARNITINE O-PALMITOYLTRANSFERASE"/>
    <property type="match status" value="1"/>
</dbReference>
<evidence type="ECO:0000256" key="4">
    <source>
        <dbReference type="ARBA" id="ARBA00022692"/>
    </source>
</evidence>
<sequence length="768" mass="87462">MAEARLGVAFQFQVTEEGIIVNFDRNALKFVGRAIVKSAKRRVKGAKKAILKRSFPATPATWILLVAALSAARYSEHETTVGVLGKVERGLPWSRSLDPKTVIAVAVLVCATILWMLIGHIQQFILRNLLQYKAFLYEPRGKLSAKTKCVLGLVKLLGGKNPTLYSYEKSLPYLPVPDLDATMKRYLESVRPVLCEERFKEMEKLAEDFKNGLGKRLQRYLVWKSWWSTNYISDWWQQYVYLQSREPLMINSNYYGVDAVHVPSPIQSARAANIIHALFLYRKQILKEKLEPQFAMGIIPLCSEQFRKTFSTTRIPLKTQDHIHHHGSSNHAVVYHRGRFFRLHGYHRGVLLKPADLERQIVKILEDESKPVPGEELLPALTSADRNLWAETRSTYFSRGVNKQSLDCIEQAAFFLNLEDLEMNYGEEESEEMDTLCRYLLHGNGHSCWFDKSFSTYIFKNGRFGLTAEHSWADAPIMSHLGESVLVDDIHFLGYKEDGHCKGEPEFVLPPPPRLQWDIPEKCVSVIETCQKNAEKLISDLDLHVLAHTAFGKGAIKKMKVSPDAFIQMGLQLSYFKDQEHFSLSYESSMTRLFREGRTETVRPCTMEACAFVRSMRNPAATKSERKELFIKAAEGHVNNFKRAMSGEGVDRHLFGLYVVSKYLEEDSPFLKEALKEPWKLSTSQTATQQTKRIDYDKNPAIKNRLKTAGGGFGPVADDGYGVSYIIAGEDTIFFHITAKVSSTKTDCKRFSKTVQESFAEIKALFDE</sequence>
<feature type="domain" description="Carnitine O-palmitoyltransferase N-terminal" evidence="12">
    <location>
        <begin position="1"/>
        <end position="44"/>
    </location>
</feature>
<keyword evidence="7" id="KW-0443">Lipid metabolism</keyword>
<dbReference type="InterPro" id="IPR023213">
    <property type="entry name" value="CAT-like_dom_sf"/>
</dbReference>
<feature type="domain" description="Choline/carnitine acyltransferase" evidence="11">
    <location>
        <begin position="174"/>
        <end position="757"/>
    </location>
</feature>
<dbReference type="PANTHER" id="PTHR22589">
    <property type="entry name" value="CARNITINE O-ACYLTRANSFERASE"/>
    <property type="match status" value="1"/>
</dbReference>
<keyword evidence="9" id="KW-0012">Acyltransferase</keyword>
<name>A0ABN8LDB7_9CNID</name>
<evidence type="ECO:0000313" key="13">
    <source>
        <dbReference type="EMBL" id="CAH3014923.1"/>
    </source>
</evidence>
<comment type="subcellular location">
    <subcellularLocation>
        <location evidence="1">Membrane</location>
        <topology evidence="1">Multi-pass membrane protein</topology>
    </subcellularLocation>
</comment>
<evidence type="ECO:0000313" key="14">
    <source>
        <dbReference type="Proteomes" id="UP001159427"/>
    </source>
</evidence>
<dbReference type="Pfam" id="PF00755">
    <property type="entry name" value="Carn_acyltransf"/>
    <property type="match status" value="1"/>
</dbReference>
<keyword evidence="3" id="KW-0808">Transferase</keyword>
<keyword evidence="4 10" id="KW-0812">Transmembrane</keyword>
<evidence type="ECO:0000259" key="12">
    <source>
        <dbReference type="Pfam" id="PF16484"/>
    </source>
</evidence>
<evidence type="ECO:0000256" key="7">
    <source>
        <dbReference type="ARBA" id="ARBA00023098"/>
    </source>
</evidence>
<protein>
    <recommendedName>
        <fullName evidence="15">Carnitine O-palmitoyltransferase</fullName>
    </recommendedName>
</protein>
<dbReference type="InterPro" id="IPR000542">
    <property type="entry name" value="Carn_acyl_trans"/>
</dbReference>
<evidence type="ECO:0008006" key="15">
    <source>
        <dbReference type="Google" id="ProtNLM"/>
    </source>
</evidence>
<keyword evidence="6 10" id="KW-1133">Transmembrane helix</keyword>
<dbReference type="Proteomes" id="UP001159427">
    <property type="component" value="Unassembled WGS sequence"/>
</dbReference>
<evidence type="ECO:0000256" key="2">
    <source>
        <dbReference type="ARBA" id="ARBA00005232"/>
    </source>
</evidence>
<gene>
    <name evidence="13" type="ORF">PEVE_00008742</name>
</gene>
<evidence type="ECO:0000256" key="6">
    <source>
        <dbReference type="ARBA" id="ARBA00022989"/>
    </source>
</evidence>
<dbReference type="InterPro" id="IPR042231">
    <property type="entry name" value="Cho/carn_acyl_trans_2"/>
</dbReference>
<dbReference type="SUPFAM" id="SSF52777">
    <property type="entry name" value="CoA-dependent acyltransferases"/>
    <property type="match status" value="2"/>
</dbReference>
<evidence type="ECO:0000256" key="3">
    <source>
        <dbReference type="ARBA" id="ARBA00022679"/>
    </source>
</evidence>
<evidence type="ECO:0000256" key="8">
    <source>
        <dbReference type="ARBA" id="ARBA00023136"/>
    </source>
</evidence>
<keyword evidence="5" id="KW-0276">Fatty acid metabolism</keyword>
<feature type="transmembrane region" description="Helical" evidence="10">
    <location>
        <begin position="101"/>
        <end position="118"/>
    </location>
</feature>
<dbReference type="EMBL" id="CALNXI010000016">
    <property type="protein sequence ID" value="CAH3014923.1"/>
    <property type="molecule type" value="Genomic_DNA"/>
</dbReference>
<keyword evidence="14" id="KW-1185">Reference proteome</keyword>
<proteinExistence type="inferred from homology"/>
<dbReference type="InterPro" id="IPR032476">
    <property type="entry name" value="CPT_N"/>
</dbReference>
<organism evidence="13 14">
    <name type="scientific">Porites evermanni</name>
    <dbReference type="NCBI Taxonomy" id="104178"/>
    <lineage>
        <taxon>Eukaryota</taxon>
        <taxon>Metazoa</taxon>
        <taxon>Cnidaria</taxon>
        <taxon>Anthozoa</taxon>
        <taxon>Hexacorallia</taxon>
        <taxon>Scleractinia</taxon>
        <taxon>Fungiina</taxon>
        <taxon>Poritidae</taxon>
        <taxon>Porites</taxon>
    </lineage>
</organism>
<evidence type="ECO:0000256" key="10">
    <source>
        <dbReference type="SAM" id="Phobius"/>
    </source>
</evidence>
<dbReference type="PROSITE" id="PS00439">
    <property type="entry name" value="ACYLTRANSF_C_1"/>
    <property type="match status" value="1"/>
</dbReference>
<evidence type="ECO:0000259" key="11">
    <source>
        <dbReference type="Pfam" id="PF00755"/>
    </source>
</evidence>
<dbReference type="InterPro" id="IPR039551">
    <property type="entry name" value="Cho/carn_acyl_trans"/>
</dbReference>
<keyword evidence="8 10" id="KW-0472">Membrane</keyword>
<dbReference type="Gene3D" id="3.30.559.10">
    <property type="entry name" value="Chloramphenicol acetyltransferase-like domain"/>
    <property type="match status" value="1"/>
</dbReference>
<comment type="caution">
    <text evidence="13">The sequence shown here is derived from an EMBL/GenBank/DDBJ whole genome shotgun (WGS) entry which is preliminary data.</text>
</comment>
<reference evidence="13 14" key="1">
    <citation type="submission" date="2022-05" db="EMBL/GenBank/DDBJ databases">
        <authorList>
            <consortium name="Genoscope - CEA"/>
            <person name="William W."/>
        </authorList>
    </citation>
    <scope>NUCLEOTIDE SEQUENCE [LARGE SCALE GENOMIC DNA]</scope>
</reference>
<dbReference type="Gene3D" id="3.30.559.70">
    <property type="entry name" value="Choline/Carnitine o-acyltransferase, domain 2"/>
    <property type="match status" value="1"/>
</dbReference>